<dbReference type="Proteomes" id="UP001283361">
    <property type="component" value="Unassembled WGS sequence"/>
</dbReference>
<sequence length="143" mass="16084">MTPPPRALADSEPEVEQFLGDLHPFSRISLDSVCTHGNRNGGDKSALTLCTQQVPVTQAGWLSRPSACLTSGRRVHTVTVWDRTRTQTLLTTCYTSFDESEKLKTPKPLRHVWLSSTNLITEQVTSRSISEIIKWTRSINFQE</sequence>
<dbReference type="EMBL" id="JAWDGP010003056">
    <property type="protein sequence ID" value="KAK3777945.1"/>
    <property type="molecule type" value="Genomic_DNA"/>
</dbReference>
<protein>
    <submittedName>
        <fullName evidence="1">Uncharacterized protein</fullName>
    </submittedName>
</protein>
<dbReference type="AlphaFoldDB" id="A0AAE1DPY6"/>
<evidence type="ECO:0000313" key="2">
    <source>
        <dbReference type="Proteomes" id="UP001283361"/>
    </source>
</evidence>
<reference evidence="1" key="1">
    <citation type="journal article" date="2023" name="G3 (Bethesda)">
        <title>A reference genome for the long-term kleptoplast-retaining sea slug Elysia crispata morphotype clarki.</title>
        <authorList>
            <person name="Eastman K.E."/>
            <person name="Pendleton A.L."/>
            <person name="Shaikh M.A."/>
            <person name="Suttiyut T."/>
            <person name="Ogas R."/>
            <person name="Tomko P."/>
            <person name="Gavelis G."/>
            <person name="Widhalm J.R."/>
            <person name="Wisecaver J.H."/>
        </authorList>
    </citation>
    <scope>NUCLEOTIDE SEQUENCE</scope>
    <source>
        <strain evidence="1">ECLA1</strain>
    </source>
</reference>
<evidence type="ECO:0000313" key="1">
    <source>
        <dbReference type="EMBL" id="KAK3777945.1"/>
    </source>
</evidence>
<keyword evidence="2" id="KW-1185">Reference proteome</keyword>
<gene>
    <name evidence="1" type="ORF">RRG08_050333</name>
</gene>
<proteinExistence type="predicted"/>
<organism evidence="1 2">
    <name type="scientific">Elysia crispata</name>
    <name type="common">lettuce slug</name>
    <dbReference type="NCBI Taxonomy" id="231223"/>
    <lineage>
        <taxon>Eukaryota</taxon>
        <taxon>Metazoa</taxon>
        <taxon>Spiralia</taxon>
        <taxon>Lophotrochozoa</taxon>
        <taxon>Mollusca</taxon>
        <taxon>Gastropoda</taxon>
        <taxon>Heterobranchia</taxon>
        <taxon>Euthyneura</taxon>
        <taxon>Panpulmonata</taxon>
        <taxon>Sacoglossa</taxon>
        <taxon>Placobranchoidea</taxon>
        <taxon>Plakobranchidae</taxon>
        <taxon>Elysia</taxon>
    </lineage>
</organism>
<name>A0AAE1DPY6_9GAST</name>
<accession>A0AAE1DPY6</accession>
<comment type="caution">
    <text evidence="1">The sequence shown here is derived from an EMBL/GenBank/DDBJ whole genome shotgun (WGS) entry which is preliminary data.</text>
</comment>